<evidence type="ECO:0000256" key="15">
    <source>
        <dbReference type="SAM" id="MobiDB-lite"/>
    </source>
</evidence>
<evidence type="ECO:0000256" key="9">
    <source>
        <dbReference type="ARBA" id="ARBA00022946"/>
    </source>
</evidence>
<accession>A0A9P9Z9R6</accession>
<dbReference type="CDD" id="cd03469">
    <property type="entry name" value="Rieske_RO_Alpha_N"/>
    <property type="match status" value="1"/>
</dbReference>
<keyword evidence="8" id="KW-0479">Metal-binding</keyword>
<evidence type="ECO:0000256" key="4">
    <source>
        <dbReference type="ARBA" id="ARBA00010848"/>
    </source>
</evidence>
<dbReference type="Pfam" id="PF00355">
    <property type="entry name" value="Rieske"/>
    <property type="match status" value="1"/>
</dbReference>
<keyword evidence="10" id="KW-0560">Oxidoreductase</keyword>
<dbReference type="PRINTS" id="PR00090">
    <property type="entry name" value="RNGDIOXGNASE"/>
</dbReference>
<comment type="cofactor">
    <cofactor evidence="13">
        <name>[2Fe-2S] cluster</name>
        <dbReference type="ChEBI" id="CHEBI:190135"/>
    </cofactor>
</comment>
<dbReference type="GO" id="GO:0005506">
    <property type="term" value="F:iron ion binding"/>
    <property type="evidence" value="ECO:0007669"/>
    <property type="project" value="InterPro"/>
</dbReference>
<sequence>MTSTLPAPAPAPARTAPAAPGDPVRTRLLDLLDQRRPGRSLLGALYTDPELHDLDLRLLWHRQWFFAGTVAELPEPGDYLTVDLGTVSVLVLRDDDEQVRAFRNVCRHRGARLVSEPRGSLGNIVCGYHRWTYATDGTLRHAPQMVPPEQGGPDPACLSLRTVAVRVVAGLVFCCLAADPSSDVDAVGEVVAPYLLPHGLDRAKVAAQVDLVEHGNWKLTMENNRECYHCDGHPELLRTFFPTWGLREDQVPPRLRASHERYLAAEDDLRVACERRGLPREAVEDLVHRPLGFRVQREALDGAGESFSPDGSRLVARLLGDLDEPRLGRVTLHAQPNLWLHAMADHVITFAVLPLGPDRTLVRTTWLVDADAREGVDYDVEALTGVWRATNEQDAAFVGLTQAGVADPAYEPGPYSEGERQVDAFVSWYVERMREEASR</sequence>
<dbReference type="PANTHER" id="PTHR43756">
    <property type="entry name" value="CHOLINE MONOOXYGENASE, CHLOROPLASTIC"/>
    <property type="match status" value="1"/>
</dbReference>
<evidence type="ECO:0000256" key="3">
    <source>
        <dbReference type="ARBA" id="ARBA00004866"/>
    </source>
</evidence>
<evidence type="ECO:0000313" key="18">
    <source>
        <dbReference type="Proteomes" id="UP001151287"/>
    </source>
</evidence>
<evidence type="ECO:0000256" key="14">
    <source>
        <dbReference type="ARBA" id="ARBA00049097"/>
    </source>
</evidence>
<evidence type="ECO:0000256" key="8">
    <source>
        <dbReference type="ARBA" id="ARBA00022723"/>
    </source>
</evidence>
<feature type="compositionally biased region" description="Low complexity" evidence="15">
    <location>
        <begin position="12"/>
        <end position="22"/>
    </location>
</feature>
<reference evidence="17" key="1">
    <citation type="journal article" date="2022" name="Cell">
        <title>Repeat-based holocentromeres influence genome architecture and karyotype evolution.</title>
        <authorList>
            <person name="Hofstatter P.G."/>
            <person name="Thangavel G."/>
            <person name="Lux T."/>
            <person name="Neumann P."/>
            <person name="Vondrak T."/>
            <person name="Novak P."/>
            <person name="Zhang M."/>
            <person name="Costa L."/>
            <person name="Castellani M."/>
            <person name="Scott A."/>
            <person name="Toegelov H."/>
            <person name="Fuchs J."/>
            <person name="Mata-Sucre Y."/>
            <person name="Dias Y."/>
            <person name="Vanzela A.L.L."/>
            <person name="Huettel B."/>
            <person name="Almeida C.C.S."/>
            <person name="Simkova H."/>
            <person name="Souza G."/>
            <person name="Pedrosa-Harand A."/>
            <person name="Macas J."/>
            <person name="Mayer K.F.X."/>
            <person name="Houben A."/>
            <person name="Marques A."/>
        </authorList>
    </citation>
    <scope>NUCLEOTIDE SEQUENCE</scope>
    <source>
        <strain evidence="17">RhyBre1mFocal</strain>
    </source>
</reference>
<dbReference type="GO" id="GO:0019133">
    <property type="term" value="F:choline monooxygenase activity"/>
    <property type="evidence" value="ECO:0007669"/>
    <property type="project" value="UniProtKB-EC"/>
</dbReference>
<dbReference type="InterPro" id="IPR036922">
    <property type="entry name" value="Rieske_2Fe-2S_sf"/>
</dbReference>
<comment type="similarity">
    <text evidence="4">Belongs to the choline monooxygenase family.</text>
</comment>
<comment type="function">
    <text evidence="2">Catalyzes the first step of the osmoprotectant glycine betaine synthesis.</text>
</comment>
<dbReference type="SUPFAM" id="SSF50022">
    <property type="entry name" value="ISP domain"/>
    <property type="match status" value="1"/>
</dbReference>
<evidence type="ECO:0000256" key="11">
    <source>
        <dbReference type="ARBA" id="ARBA00023004"/>
    </source>
</evidence>
<evidence type="ECO:0000256" key="1">
    <source>
        <dbReference type="ARBA" id="ARBA00001962"/>
    </source>
</evidence>
<dbReference type="GO" id="GO:0009570">
    <property type="term" value="C:chloroplast stroma"/>
    <property type="evidence" value="ECO:0007669"/>
    <property type="project" value="UniProtKB-SubCell"/>
</dbReference>
<keyword evidence="9" id="KW-0809">Transit peptide</keyword>
<dbReference type="EMBL" id="JAMQYH010000041">
    <property type="protein sequence ID" value="KAJ1684321.1"/>
    <property type="molecule type" value="Genomic_DNA"/>
</dbReference>
<feature type="region of interest" description="Disordered" evidence="15">
    <location>
        <begin position="1"/>
        <end position="22"/>
    </location>
</feature>
<comment type="cofactor">
    <cofactor evidence="1">
        <name>Fe cation</name>
        <dbReference type="ChEBI" id="CHEBI:24875"/>
    </cofactor>
</comment>
<dbReference type="EC" id="1.14.15.7" evidence="5"/>
<organism evidence="17 18">
    <name type="scientific">Rhynchospora breviuscula</name>
    <dbReference type="NCBI Taxonomy" id="2022672"/>
    <lineage>
        <taxon>Eukaryota</taxon>
        <taxon>Viridiplantae</taxon>
        <taxon>Streptophyta</taxon>
        <taxon>Embryophyta</taxon>
        <taxon>Tracheophyta</taxon>
        <taxon>Spermatophyta</taxon>
        <taxon>Magnoliopsida</taxon>
        <taxon>Liliopsida</taxon>
        <taxon>Poales</taxon>
        <taxon>Cyperaceae</taxon>
        <taxon>Cyperoideae</taxon>
        <taxon>Rhynchosporeae</taxon>
        <taxon>Rhynchospora</taxon>
    </lineage>
</organism>
<dbReference type="OrthoDB" id="426882at2759"/>
<evidence type="ECO:0000313" key="17">
    <source>
        <dbReference type="EMBL" id="KAJ1684321.1"/>
    </source>
</evidence>
<keyword evidence="11" id="KW-0408">Iron</keyword>
<comment type="caution">
    <text evidence="17">The sequence shown here is derived from an EMBL/GenBank/DDBJ whole genome shotgun (WGS) entry which is preliminary data.</text>
</comment>
<keyword evidence="7" id="KW-0001">2Fe-2S</keyword>
<comment type="catalytic activity">
    <reaction evidence="14">
        <text>choline + 2 reduced [2Fe-2S]-[ferredoxin] + O2 + 2 H(+) = betaine aldehyde hydrate + 2 oxidized [2Fe-2S]-[ferredoxin] + H2O</text>
        <dbReference type="Rhea" id="RHEA:17769"/>
        <dbReference type="Rhea" id="RHEA-COMP:10000"/>
        <dbReference type="Rhea" id="RHEA-COMP:10001"/>
        <dbReference type="ChEBI" id="CHEBI:15354"/>
        <dbReference type="ChEBI" id="CHEBI:15377"/>
        <dbReference type="ChEBI" id="CHEBI:15378"/>
        <dbReference type="ChEBI" id="CHEBI:15379"/>
        <dbReference type="ChEBI" id="CHEBI:15870"/>
        <dbReference type="ChEBI" id="CHEBI:33737"/>
        <dbReference type="ChEBI" id="CHEBI:33738"/>
        <dbReference type="EC" id="1.14.15.7"/>
    </reaction>
</comment>
<evidence type="ECO:0000259" key="16">
    <source>
        <dbReference type="PROSITE" id="PS51296"/>
    </source>
</evidence>
<keyword evidence="18" id="KW-1185">Reference proteome</keyword>
<evidence type="ECO:0000256" key="13">
    <source>
        <dbReference type="ARBA" id="ARBA00034078"/>
    </source>
</evidence>
<evidence type="ECO:0000256" key="12">
    <source>
        <dbReference type="ARBA" id="ARBA00023014"/>
    </source>
</evidence>
<dbReference type="Proteomes" id="UP001151287">
    <property type="component" value="Unassembled WGS sequence"/>
</dbReference>
<keyword evidence="12" id="KW-0411">Iron-sulfur</keyword>
<dbReference type="GO" id="GO:0051537">
    <property type="term" value="F:2 iron, 2 sulfur cluster binding"/>
    <property type="evidence" value="ECO:0007669"/>
    <property type="project" value="UniProtKB-KW"/>
</dbReference>
<dbReference type="InterPro" id="IPR015879">
    <property type="entry name" value="Ring_hydroxy_dOase_asu_C_dom"/>
</dbReference>
<evidence type="ECO:0000256" key="2">
    <source>
        <dbReference type="ARBA" id="ARBA00002149"/>
    </source>
</evidence>
<dbReference type="AlphaFoldDB" id="A0A9P9Z9R6"/>
<comment type="pathway">
    <text evidence="3">Amine and polyamine biosynthesis; betaine biosynthesis via choline pathway; betaine aldehyde from choline (monooxygenase route): step 1/1.</text>
</comment>
<dbReference type="Gene3D" id="3.90.380.10">
    <property type="entry name" value="Naphthalene 1,2-dioxygenase Alpha Subunit, Chain A, domain 1"/>
    <property type="match status" value="1"/>
</dbReference>
<feature type="domain" description="Rieske" evidence="16">
    <location>
        <begin position="64"/>
        <end position="174"/>
    </location>
</feature>
<dbReference type="InterPro" id="IPR017941">
    <property type="entry name" value="Rieske_2Fe-2S"/>
</dbReference>
<gene>
    <name evidence="17" type="ORF">LUZ63_020614</name>
</gene>
<dbReference type="Pfam" id="PF00848">
    <property type="entry name" value="Ring_hydroxyl_A"/>
    <property type="match status" value="1"/>
</dbReference>
<dbReference type="CDD" id="cd08884">
    <property type="entry name" value="RHO_alpha_C_GbcA-like"/>
    <property type="match status" value="1"/>
</dbReference>
<dbReference type="PROSITE" id="PS51296">
    <property type="entry name" value="RIESKE"/>
    <property type="match status" value="1"/>
</dbReference>
<protein>
    <recommendedName>
        <fullName evidence="6">Choline monooxygenase, chloroplastic</fullName>
        <ecNumber evidence="5">1.14.15.7</ecNumber>
    </recommendedName>
</protein>
<proteinExistence type="inferred from homology"/>
<dbReference type="InterPro" id="IPR001663">
    <property type="entry name" value="Rng_hydr_dOase-A"/>
</dbReference>
<evidence type="ECO:0000256" key="6">
    <source>
        <dbReference type="ARBA" id="ARBA00014931"/>
    </source>
</evidence>
<dbReference type="SUPFAM" id="SSF55961">
    <property type="entry name" value="Bet v1-like"/>
    <property type="match status" value="1"/>
</dbReference>
<evidence type="ECO:0000256" key="7">
    <source>
        <dbReference type="ARBA" id="ARBA00022714"/>
    </source>
</evidence>
<dbReference type="PANTHER" id="PTHR43756:SF5">
    <property type="entry name" value="CHOLINE MONOOXYGENASE, CHLOROPLASTIC"/>
    <property type="match status" value="1"/>
</dbReference>
<evidence type="ECO:0000256" key="5">
    <source>
        <dbReference type="ARBA" id="ARBA00012763"/>
    </source>
</evidence>
<evidence type="ECO:0000256" key="10">
    <source>
        <dbReference type="ARBA" id="ARBA00023002"/>
    </source>
</evidence>
<name>A0A9P9Z9R6_9POAL</name>
<dbReference type="Gene3D" id="2.102.10.10">
    <property type="entry name" value="Rieske [2Fe-2S] iron-sulphur domain"/>
    <property type="match status" value="1"/>
</dbReference>